<keyword evidence="3" id="KW-1185">Reference proteome</keyword>
<dbReference type="Proteomes" id="UP000009223">
    <property type="component" value="Chromosome"/>
</dbReference>
<evidence type="ECO:0000313" key="2">
    <source>
        <dbReference type="EMBL" id="AEF85613.1"/>
    </source>
</evidence>
<name>F5YM38_TREPZ</name>
<dbReference type="STRING" id="545694.TREPR_1748"/>
<organism evidence="2 3">
    <name type="scientific">Treponema primitia (strain ATCC BAA-887 / DSM 12427 / ZAS-2)</name>
    <dbReference type="NCBI Taxonomy" id="545694"/>
    <lineage>
        <taxon>Bacteria</taxon>
        <taxon>Pseudomonadati</taxon>
        <taxon>Spirochaetota</taxon>
        <taxon>Spirochaetia</taxon>
        <taxon>Spirochaetales</taxon>
        <taxon>Treponemataceae</taxon>
        <taxon>Treponema</taxon>
    </lineage>
</organism>
<evidence type="ECO:0000313" key="3">
    <source>
        <dbReference type="Proteomes" id="UP000009223"/>
    </source>
</evidence>
<accession>F5YM38</accession>
<dbReference type="KEGG" id="tpi:TREPR_1748"/>
<dbReference type="eggNOG" id="ENOG5030M8G">
    <property type="taxonomic scope" value="Bacteria"/>
</dbReference>
<keyword evidence="1" id="KW-1133">Transmembrane helix</keyword>
<sequence length="166" mass="18035">MTLFGSPEITGKLKEAGIFLGWLAGLFLIGGLTWFLTQPVRTRFVIRNINRSILAAGESRELEGPLAFGGKLKRWKAGKLSQIGSWYTLEDGKGSAAVFSFMSGGILAPFVVLISPQGELGPPIPLGAHSARLLERLPPGELQTHIRRIEAGEAIIRNSRGDENER</sequence>
<dbReference type="HOGENOM" id="CLU_1748848_0_0_12"/>
<keyword evidence="1" id="KW-0812">Transmembrane</keyword>
<feature type="transmembrane region" description="Helical" evidence="1">
    <location>
        <begin position="16"/>
        <end position="37"/>
    </location>
</feature>
<proteinExistence type="predicted"/>
<gene>
    <name evidence="2" type="ordered locus">TREPR_1748</name>
</gene>
<dbReference type="EMBL" id="CP001843">
    <property type="protein sequence ID" value="AEF85613.1"/>
    <property type="molecule type" value="Genomic_DNA"/>
</dbReference>
<dbReference type="RefSeq" id="WP_015708379.1">
    <property type="nucleotide sequence ID" value="NC_015578.1"/>
</dbReference>
<protein>
    <submittedName>
        <fullName evidence="2">Uncharacterized protein</fullName>
    </submittedName>
</protein>
<evidence type="ECO:0000256" key="1">
    <source>
        <dbReference type="SAM" id="Phobius"/>
    </source>
</evidence>
<keyword evidence="1" id="KW-0472">Membrane</keyword>
<dbReference type="AlphaFoldDB" id="F5YM38"/>
<reference evidence="3" key="1">
    <citation type="submission" date="2009-12" db="EMBL/GenBank/DDBJ databases">
        <title>Complete sequence of Treponema primitia strain ZAS-2.</title>
        <authorList>
            <person name="Tetu S.G."/>
            <person name="Matson E."/>
            <person name="Ren Q."/>
            <person name="Seshadri R."/>
            <person name="Elbourne L."/>
            <person name="Hassan K.A."/>
            <person name="Durkin A."/>
            <person name="Radune D."/>
            <person name="Mohamoud Y."/>
            <person name="Shay R."/>
            <person name="Jin S."/>
            <person name="Zhang X."/>
            <person name="Lucey K."/>
            <person name="Ballor N.R."/>
            <person name="Ottesen E."/>
            <person name="Rosenthal R."/>
            <person name="Allen A."/>
            <person name="Leadbetter J.R."/>
            <person name="Paulsen I.T."/>
        </authorList>
    </citation>
    <scope>NUCLEOTIDE SEQUENCE [LARGE SCALE GENOMIC DNA]</scope>
    <source>
        <strain evidence="3">ATCC BAA-887 / DSM 12427 / ZAS-2</strain>
    </source>
</reference>
<reference evidence="2 3" key="2">
    <citation type="journal article" date="2011" name="ISME J.">
        <title>RNA-seq reveals cooperative metabolic interactions between two termite-gut spirochete species in co-culture.</title>
        <authorList>
            <person name="Rosenthal A.Z."/>
            <person name="Matson E.G."/>
            <person name="Eldar A."/>
            <person name="Leadbetter J.R."/>
        </authorList>
    </citation>
    <scope>NUCLEOTIDE SEQUENCE [LARGE SCALE GENOMIC DNA]</scope>
    <source>
        <strain evidence="3">ATCC BAA-887 / DSM 12427 / ZAS-2</strain>
    </source>
</reference>
<dbReference type="OrthoDB" id="361685at2"/>